<evidence type="ECO:0000313" key="2">
    <source>
        <dbReference type="Proteomes" id="UP001589587"/>
    </source>
</evidence>
<comment type="caution">
    <text evidence="1">The sequence shown here is derived from an EMBL/GenBank/DDBJ whole genome shotgun (WGS) entry which is preliminary data.</text>
</comment>
<keyword evidence="2" id="KW-1185">Reference proteome</keyword>
<name>A0ABV5XEW2_9NOCA</name>
<dbReference type="Proteomes" id="UP001589587">
    <property type="component" value="Unassembled WGS sequence"/>
</dbReference>
<organism evidence="1 2">
    <name type="scientific">Rhodococcus baikonurensis</name>
    <dbReference type="NCBI Taxonomy" id="172041"/>
    <lineage>
        <taxon>Bacteria</taxon>
        <taxon>Bacillati</taxon>
        <taxon>Actinomycetota</taxon>
        <taxon>Actinomycetes</taxon>
        <taxon>Mycobacteriales</taxon>
        <taxon>Nocardiaceae</taxon>
        <taxon>Rhodococcus</taxon>
        <taxon>Rhodococcus erythropolis group</taxon>
    </lineage>
</organism>
<gene>
    <name evidence="1" type="ORF">ACFFQ6_13195</name>
</gene>
<reference evidence="1 2" key="1">
    <citation type="submission" date="2024-09" db="EMBL/GenBank/DDBJ databases">
        <authorList>
            <person name="Sun Q."/>
            <person name="Mori K."/>
        </authorList>
    </citation>
    <scope>NUCLEOTIDE SEQUENCE [LARGE SCALE GENOMIC DNA]</scope>
    <source>
        <strain evidence="1 2">JCM 11411</strain>
    </source>
</reference>
<proteinExistence type="predicted"/>
<dbReference type="EMBL" id="JBHMAS010000025">
    <property type="protein sequence ID" value="MFB9780648.1"/>
    <property type="molecule type" value="Genomic_DNA"/>
</dbReference>
<sequence>MLVESKPWPSMPALALEVHAPRLVTGQEIRVVGVSFGAEGDSLVIDALLCGAPGILFNVASMPLAVVSKESDGHPIVYGVDGMLPDGGIDEIPLLPGLPDGPMALYRAGLVLGGDFRVQAQAYRVVGGIVYFSLHCRTEQGTFMDYDVASITVDLLRSRADGTCDIDILAASGAPSAEGRPTAQPVD</sequence>
<evidence type="ECO:0000313" key="1">
    <source>
        <dbReference type="EMBL" id="MFB9780648.1"/>
    </source>
</evidence>
<accession>A0ABV5XEW2</accession>
<dbReference type="RefSeq" id="WP_378374764.1">
    <property type="nucleotide sequence ID" value="NZ_JBHMAS010000025.1"/>
</dbReference>
<protein>
    <submittedName>
        <fullName evidence="1">Uncharacterized protein</fullName>
    </submittedName>
</protein>